<dbReference type="InterPro" id="IPR017853">
    <property type="entry name" value="GH"/>
</dbReference>
<dbReference type="Pfam" id="PF14310">
    <property type="entry name" value="Fn3-like"/>
    <property type="match status" value="1"/>
</dbReference>
<comment type="caution">
    <text evidence="4">The sequence shown here is derived from an EMBL/GenBank/DDBJ whole genome shotgun (WGS) entry which is preliminary data.</text>
</comment>
<dbReference type="GO" id="GO:0005975">
    <property type="term" value="P:carbohydrate metabolic process"/>
    <property type="evidence" value="ECO:0007669"/>
    <property type="project" value="InterPro"/>
</dbReference>
<dbReference type="SUPFAM" id="SSF51445">
    <property type="entry name" value="(Trans)glycosidases"/>
    <property type="match status" value="1"/>
</dbReference>
<dbReference type="Gene3D" id="3.20.20.300">
    <property type="entry name" value="Glycoside hydrolase, family 3, N-terminal domain"/>
    <property type="match status" value="1"/>
</dbReference>
<dbReference type="InterPro" id="IPR050288">
    <property type="entry name" value="Cellulose_deg_GH3"/>
</dbReference>
<organism evidence="4 5">
    <name type="scientific">Bacteroides nordii</name>
    <dbReference type="NCBI Taxonomy" id="291645"/>
    <lineage>
        <taxon>Bacteria</taxon>
        <taxon>Pseudomonadati</taxon>
        <taxon>Bacteroidota</taxon>
        <taxon>Bacteroidia</taxon>
        <taxon>Bacteroidales</taxon>
        <taxon>Bacteroidaceae</taxon>
        <taxon>Bacteroides</taxon>
    </lineage>
</organism>
<gene>
    <name evidence="4" type="ORF">DW888_15510</name>
</gene>
<dbReference type="InterPro" id="IPR036962">
    <property type="entry name" value="Glyco_hydro_3_N_sf"/>
</dbReference>
<dbReference type="RefSeq" id="WP_002561806.1">
    <property type="nucleotide sequence ID" value="NZ_CABJFV010000014.1"/>
</dbReference>
<dbReference type="FunFam" id="2.60.40.10:FF:000495">
    <property type="entry name" value="Periplasmic beta-glucosidase"/>
    <property type="match status" value="1"/>
</dbReference>
<evidence type="ECO:0000259" key="3">
    <source>
        <dbReference type="SMART" id="SM01217"/>
    </source>
</evidence>
<accession>A0A413VJJ4</accession>
<dbReference type="SUPFAM" id="SSF52279">
    <property type="entry name" value="Beta-D-glucan exohydrolase, C-terminal domain"/>
    <property type="match status" value="1"/>
</dbReference>
<evidence type="ECO:0000313" key="4">
    <source>
        <dbReference type="EMBL" id="RHB33747.1"/>
    </source>
</evidence>
<dbReference type="InterPro" id="IPR026891">
    <property type="entry name" value="Fn3-like"/>
</dbReference>
<evidence type="ECO:0000313" key="5">
    <source>
        <dbReference type="Proteomes" id="UP000284379"/>
    </source>
</evidence>
<dbReference type="Gene3D" id="2.60.40.10">
    <property type="entry name" value="Immunoglobulins"/>
    <property type="match status" value="1"/>
</dbReference>
<sequence>MIRKIQLLLVISFFYGVNVWSQEKLPVYLDDSKSIEQRVEDALSRMTLEEKVAMIHAQSKFSTPGCPRLGIPELWMSDGPHGIRAEISWDSWGHAGWTNDSCTAFPALTCLAATFNPALSLEYGKAIGEEARFRKKEVLLGPGVNIYRTPLNGRNFEYMGEDPYLASQMVVPYIHGVQQNGVSACLKHFAANNQELWRKRINVIVSERALREIYFPAFKAGVEKGHVWSVMGSYNKYENQYCTHNDWLVNKVLKGEWGFDGVFVSDWGSTHDTDEAASNGLDIEMGTRTDGLNYTEKMAYDNYYLAKPYLAKLRNGELSMKDLNDKVRRVLRLNFRTNMNRNRGYGSFSTPEHRNVARRIAEEGIVLLKNQADFFPIPVGKYQKIAVIGDNAVRSLTLGGGSSELKVKKEISPLEGLKALYGEDKIIYSVGYTSGPSKFHPHLLPQQKADSLIQAAVNVAKDADIVLYFGGLNKNLYQDCEEVDRLDYNLPYRQDELLTALLNVNKNVGVIIISGNAVAMPWINKVPALIQSWYLGSEAGHAIADVIAGNVIPTGKLPFSIPEKLVDNGAHYYGQKSYPGDTLNVVYQEDILVGYRWHDTKRIPALFPFGYGLSYTTFEYGKVTTDKKEYFSGDTVRICFTLTNTGKSEGSEVVQLYVGQNKPSVLRPVKELKAFDKIRLLPGESKEVSLAIPVKEFAYFDDVRKAWVVEPDYYTLYCGASSRDIKSIIKIKVRQ</sequence>
<dbReference type="InterPro" id="IPR001764">
    <property type="entry name" value="Glyco_hydro_3_N"/>
</dbReference>
<protein>
    <submittedName>
        <fullName evidence="4">Glycosyl hydrolase</fullName>
    </submittedName>
</protein>
<evidence type="ECO:0000256" key="1">
    <source>
        <dbReference type="ARBA" id="ARBA00005336"/>
    </source>
</evidence>
<comment type="similarity">
    <text evidence="1">Belongs to the glycosyl hydrolase 3 family.</text>
</comment>
<feature type="domain" description="Fibronectin type III-like" evidence="3">
    <location>
        <begin position="652"/>
        <end position="722"/>
    </location>
</feature>
<keyword evidence="2 4" id="KW-0378">Hydrolase</keyword>
<name>A0A413VJJ4_9BACE</name>
<dbReference type="SMART" id="SM01217">
    <property type="entry name" value="Fn3_like"/>
    <property type="match status" value="1"/>
</dbReference>
<proteinExistence type="inferred from homology"/>
<dbReference type="PANTHER" id="PTHR42715:SF10">
    <property type="entry name" value="BETA-GLUCOSIDASE"/>
    <property type="match status" value="1"/>
</dbReference>
<dbReference type="Proteomes" id="UP000284379">
    <property type="component" value="Unassembled WGS sequence"/>
</dbReference>
<dbReference type="Pfam" id="PF01915">
    <property type="entry name" value="Glyco_hydro_3_C"/>
    <property type="match status" value="1"/>
</dbReference>
<dbReference type="PANTHER" id="PTHR42715">
    <property type="entry name" value="BETA-GLUCOSIDASE"/>
    <property type="match status" value="1"/>
</dbReference>
<reference evidence="4 5" key="1">
    <citation type="submission" date="2018-08" db="EMBL/GenBank/DDBJ databases">
        <title>A genome reference for cultivated species of the human gut microbiota.</title>
        <authorList>
            <person name="Zou Y."/>
            <person name="Xue W."/>
            <person name="Luo G."/>
        </authorList>
    </citation>
    <scope>NUCLEOTIDE SEQUENCE [LARGE SCALE GENOMIC DNA]</scope>
    <source>
        <strain evidence="4 5">AM40-30BH</strain>
    </source>
</reference>
<dbReference type="PRINTS" id="PR00133">
    <property type="entry name" value="GLHYDRLASE3"/>
</dbReference>
<evidence type="ECO:0000256" key="2">
    <source>
        <dbReference type="ARBA" id="ARBA00022801"/>
    </source>
</evidence>
<dbReference type="Pfam" id="PF00933">
    <property type="entry name" value="Glyco_hydro_3"/>
    <property type="match status" value="1"/>
</dbReference>
<dbReference type="InterPro" id="IPR002772">
    <property type="entry name" value="Glyco_hydro_3_C"/>
</dbReference>
<dbReference type="AlphaFoldDB" id="A0A413VJJ4"/>
<dbReference type="Gene3D" id="3.40.50.1700">
    <property type="entry name" value="Glycoside hydrolase family 3 C-terminal domain"/>
    <property type="match status" value="1"/>
</dbReference>
<dbReference type="GO" id="GO:0008422">
    <property type="term" value="F:beta-glucosidase activity"/>
    <property type="evidence" value="ECO:0007669"/>
    <property type="project" value="UniProtKB-ARBA"/>
</dbReference>
<dbReference type="InterPro" id="IPR013783">
    <property type="entry name" value="Ig-like_fold"/>
</dbReference>
<dbReference type="InterPro" id="IPR036881">
    <property type="entry name" value="Glyco_hydro_3_C_sf"/>
</dbReference>
<dbReference type="GeneID" id="69501512"/>
<dbReference type="EMBL" id="QSGO01000014">
    <property type="protein sequence ID" value="RHB33747.1"/>
    <property type="molecule type" value="Genomic_DNA"/>
</dbReference>